<protein>
    <recommendedName>
        <fullName evidence="6">Putative tRNA (cytidine(34)-2'-O)-methyltransferase</fullName>
        <ecNumber evidence="6">2.1.1.207</ecNumber>
    </recommendedName>
    <alternativeName>
        <fullName evidence="6">tRNA (cytidine/uridine-2'-O-)-methyltransferase</fullName>
    </alternativeName>
</protein>
<dbReference type="Pfam" id="PF00588">
    <property type="entry name" value="SpoU_methylase"/>
    <property type="match status" value="1"/>
</dbReference>
<dbReference type="RefSeq" id="WP_211429687.1">
    <property type="nucleotide sequence ID" value="NZ_CP072648.1"/>
</dbReference>
<organism evidence="8 9">
    <name type="scientific">Chloracidobacterium validum</name>
    <dbReference type="NCBI Taxonomy" id="2821543"/>
    <lineage>
        <taxon>Bacteria</taxon>
        <taxon>Pseudomonadati</taxon>
        <taxon>Acidobacteriota</taxon>
        <taxon>Terriglobia</taxon>
        <taxon>Terriglobales</taxon>
        <taxon>Acidobacteriaceae</taxon>
        <taxon>Chloracidobacterium</taxon>
    </lineage>
</organism>
<evidence type="ECO:0000256" key="2">
    <source>
        <dbReference type="ARBA" id="ARBA00022603"/>
    </source>
</evidence>
<dbReference type="Proteomes" id="UP000676506">
    <property type="component" value="Chromosome 1"/>
</dbReference>
<keyword evidence="3 6" id="KW-0808">Transferase</keyword>
<dbReference type="EC" id="2.1.1.207" evidence="6"/>
<feature type="binding site" evidence="6">
    <location>
        <position position="126"/>
    </location>
    <ligand>
        <name>S-adenosyl-L-methionine</name>
        <dbReference type="ChEBI" id="CHEBI:59789"/>
    </ligand>
</feature>
<reference evidence="8 9" key="1">
    <citation type="submission" date="2021-03" db="EMBL/GenBank/DDBJ databases">
        <title>Genomic and phenotypic characterization of Chloracidobacterium isolates provides evidence for multiple species.</title>
        <authorList>
            <person name="Saini M.K."/>
            <person name="Costas A.M.G."/>
            <person name="Tank M."/>
            <person name="Bryant D.A."/>
        </authorList>
    </citation>
    <scope>NUCLEOTIDE SEQUENCE [LARGE SCALE GENOMIC DNA]</scope>
    <source>
        <strain evidence="8 9">BV2-C</strain>
    </source>
</reference>
<dbReference type="InterPro" id="IPR029028">
    <property type="entry name" value="Alpha/beta_knot_MTases"/>
</dbReference>
<evidence type="ECO:0000256" key="1">
    <source>
        <dbReference type="ARBA" id="ARBA00022490"/>
    </source>
</evidence>
<feature type="binding site" evidence="6">
    <location>
        <position position="99"/>
    </location>
    <ligand>
        <name>S-adenosyl-L-methionine</name>
        <dbReference type="ChEBI" id="CHEBI:59789"/>
    </ligand>
</feature>
<evidence type="ECO:0000259" key="7">
    <source>
        <dbReference type="Pfam" id="PF00588"/>
    </source>
</evidence>
<accession>A0ABX8BBL5</accession>
<dbReference type="PANTHER" id="PTHR42971">
    <property type="entry name" value="TRNA (CYTIDINE(34)-2'-O)-METHYLTRANSFERASE"/>
    <property type="match status" value="1"/>
</dbReference>
<keyword evidence="2 6" id="KW-0489">Methyltransferase</keyword>
<gene>
    <name evidence="8" type="ORF">J8C06_05020</name>
</gene>
<proteinExistence type="inferred from homology"/>
<comment type="catalytic activity">
    <reaction evidence="6">
        <text>5-carboxymethylaminomethyluridine(34) in tRNA(Leu) + S-adenosyl-L-methionine = 5-carboxymethylaminomethyl-2'-O-methyluridine(34) in tRNA(Leu) + S-adenosyl-L-homocysteine + H(+)</text>
        <dbReference type="Rhea" id="RHEA:43088"/>
        <dbReference type="Rhea" id="RHEA-COMP:10333"/>
        <dbReference type="Rhea" id="RHEA-COMP:10334"/>
        <dbReference type="ChEBI" id="CHEBI:15378"/>
        <dbReference type="ChEBI" id="CHEBI:57856"/>
        <dbReference type="ChEBI" id="CHEBI:59789"/>
        <dbReference type="ChEBI" id="CHEBI:74508"/>
        <dbReference type="ChEBI" id="CHEBI:74511"/>
        <dbReference type="EC" id="2.1.1.207"/>
    </reaction>
</comment>
<evidence type="ECO:0000256" key="3">
    <source>
        <dbReference type="ARBA" id="ARBA00022679"/>
    </source>
</evidence>
<dbReference type="CDD" id="cd18094">
    <property type="entry name" value="SpoU-like_TrmL"/>
    <property type="match status" value="1"/>
</dbReference>
<evidence type="ECO:0000313" key="9">
    <source>
        <dbReference type="Proteomes" id="UP000676506"/>
    </source>
</evidence>
<comment type="function">
    <text evidence="6">Could methylate the ribose at the nucleotide 34 wobble position in tRNA.</text>
</comment>
<evidence type="ECO:0000256" key="6">
    <source>
        <dbReference type="HAMAP-Rule" id="MF_01885"/>
    </source>
</evidence>
<dbReference type="InterPro" id="IPR001537">
    <property type="entry name" value="SpoU_MeTrfase"/>
</dbReference>
<comment type="catalytic activity">
    <reaction evidence="6">
        <text>cytidine(34) in tRNA + S-adenosyl-L-methionine = 2'-O-methylcytidine(34) in tRNA + S-adenosyl-L-homocysteine + H(+)</text>
        <dbReference type="Rhea" id="RHEA:43084"/>
        <dbReference type="Rhea" id="RHEA-COMP:10331"/>
        <dbReference type="Rhea" id="RHEA-COMP:10332"/>
        <dbReference type="ChEBI" id="CHEBI:15378"/>
        <dbReference type="ChEBI" id="CHEBI:57856"/>
        <dbReference type="ChEBI" id="CHEBI:59789"/>
        <dbReference type="ChEBI" id="CHEBI:74495"/>
        <dbReference type="ChEBI" id="CHEBI:82748"/>
        <dbReference type="EC" id="2.1.1.207"/>
    </reaction>
</comment>
<dbReference type="InterPro" id="IPR029026">
    <property type="entry name" value="tRNA_m1G_MTases_N"/>
</dbReference>
<evidence type="ECO:0000256" key="4">
    <source>
        <dbReference type="ARBA" id="ARBA00022691"/>
    </source>
</evidence>
<feature type="binding site" evidence="6">
    <location>
        <position position="118"/>
    </location>
    <ligand>
        <name>S-adenosyl-L-methionine</name>
        <dbReference type="ChEBI" id="CHEBI:59789"/>
    </ligand>
</feature>
<evidence type="ECO:0000313" key="8">
    <source>
        <dbReference type="EMBL" id="QUW03797.1"/>
    </source>
</evidence>
<dbReference type="SUPFAM" id="SSF75217">
    <property type="entry name" value="alpha/beta knot"/>
    <property type="match status" value="1"/>
</dbReference>
<dbReference type="InterPro" id="IPR016914">
    <property type="entry name" value="TrmL"/>
</dbReference>
<comment type="subcellular location">
    <subcellularLocation>
        <location evidence="6">Cytoplasm</location>
    </subcellularLocation>
</comment>
<feature type="domain" description="tRNA/rRNA methyltransferase SpoU type" evidence="7">
    <location>
        <begin position="1"/>
        <end position="138"/>
    </location>
</feature>
<dbReference type="Gene3D" id="3.40.1280.10">
    <property type="match status" value="1"/>
</dbReference>
<keyword evidence="4 6" id="KW-0949">S-adenosyl-L-methionine</keyword>
<dbReference type="PANTHER" id="PTHR42971:SF1">
    <property type="entry name" value="TRNA (CYTIDINE(34)-2'-O)-METHYLTRANSFERASE"/>
    <property type="match status" value="1"/>
</dbReference>
<sequence length="150" mass="17087">MHVVLVEPEIHVNTGNIARTCVCTGTPLHLVHPLGFSIDARAVRRAGLDYWHLLDLHEWTDFAALRRAYPTQRFLFIETVGQRRYDEVAYRPDDFLVFGRETKGLPQALLEGECVVRIPMVSPARSLNLSNCVALVLYEALRQCGFPQLR</sequence>
<dbReference type="PIRSF" id="PIRSF029256">
    <property type="entry name" value="SpoU_TrmH_prd"/>
    <property type="match status" value="1"/>
</dbReference>
<dbReference type="EMBL" id="CP072648">
    <property type="protein sequence ID" value="QUW03797.1"/>
    <property type="molecule type" value="Genomic_DNA"/>
</dbReference>
<comment type="similarity">
    <text evidence="6">Belongs to the class IV-like SAM-binding methyltransferase superfamily. RNA methyltransferase TrmH family. TrmL subfamily.</text>
</comment>
<keyword evidence="9" id="KW-1185">Reference proteome</keyword>
<dbReference type="HAMAP" id="MF_01885">
    <property type="entry name" value="tRNA_methyltr_TrmL"/>
    <property type="match status" value="1"/>
</dbReference>
<keyword evidence="1 6" id="KW-0963">Cytoplasm</keyword>
<evidence type="ECO:0000256" key="5">
    <source>
        <dbReference type="ARBA" id="ARBA00022694"/>
    </source>
</evidence>
<name>A0ABX8BBL5_9BACT</name>
<keyword evidence="5 6" id="KW-0819">tRNA processing</keyword>
<feature type="binding site" evidence="6">
    <location>
        <position position="77"/>
    </location>
    <ligand>
        <name>S-adenosyl-L-methionine</name>
        <dbReference type="ChEBI" id="CHEBI:59789"/>
    </ligand>
</feature>